<sequence length="63" mass="6822">MRPINMTLAFALSLRVLQVPVARTLVLVSVSPRWYTLALLTADPTELQASVLNPSFSAPLSAL</sequence>
<comment type="caution">
    <text evidence="2">The sequence shown here is derived from an EMBL/GenBank/DDBJ whole genome shotgun (WGS) entry which is preliminary data.</text>
</comment>
<name>A0A371GEB1_MUCPR</name>
<evidence type="ECO:0000256" key="1">
    <source>
        <dbReference type="SAM" id="SignalP"/>
    </source>
</evidence>
<dbReference type="Proteomes" id="UP000257109">
    <property type="component" value="Unassembled WGS sequence"/>
</dbReference>
<evidence type="ECO:0000313" key="2">
    <source>
        <dbReference type="EMBL" id="RDX88860.1"/>
    </source>
</evidence>
<reference evidence="2" key="1">
    <citation type="submission" date="2018-05" db="EMBL/GenBank/DDBJ databases">
        <title>Draft genome of Mucuna pruriens seed.</title>
        <authorList>
            <person name="Nnadi N.E."/>
            <person name="Vos R."/>
            <person name="Hasami M.H."/>
            <person name="Devisetty U.K."/>
            <person name="Aguiy J.C."/>
        </authorList>
    </citation>
    <scope>NUCLEOTIDE SEQUENCE [LARGE SCALE GENOMIC DNA]</scope>
    <source>
        <strain evidence="2">JCA_2017</strain>
    </source>
</reference>
<dbReference type="EMBL" id="QJKJ01005819">
    <property type="protein sequence ID" value="RDX88860.1"/>
    <property type="molecule type" value="Genomic_DNA"/>
</dbReference>
<gene>
    <name evidence="2" type="ORF">CR513_29484</name>
</gene>
<evidence type="ECO:0000313" key="3">
    <source>
        <dbReference type="Proteomes" id="UP000257109"/>
    </source>
</evidence>
<proteinExistence type="predicted"/>
<dbReference type="AlphaFoldDB" id="A0A371GEB1"/>
<keyword evidence="3" id="KW-1185">Reference proteome</keyword>
<evidence type="ECO:0008006" key="4">
    <source>
        <dbReference type="Google" id="ProtNLM"/>
    </source>
</evidence>
<feature type="signal peptide" evidence="1">
    <location>
        <begin position="1"/>
        <end position="24"/>
    </location>
</feature>
<protein>
    <recommendedName>
        <fullName evidence="4">Secreted protein</fullName>
    </recommendedName>
</protein>
<keyword evidence="1" id="KW-0732">Signal</keyword>
<feature type="chain" id="PRO_5017060386" description="Secreted protein" evidence="1">
    <location>
        <begin position="25"/>
        <end position="63"/>
    </location>
</feature>
<organism evidence="2 3">
    <name type="scientific">Mucuna pruriens</name>
    <name type="common">Velvet bean</name>
    <name type="synonym">Dolichos pruriens</name>
    <dbReference type="NCBI Taxonomy" id="157652"/>
    <lineage>
        <taxon>Eukaryota</taxon>
        <taxon>Viridiplantae</taxon>
        <taxon>Streptophyta</taxon>
        <taxon>Embryophyta</taxon>
        <taxon>Tracheophyta</taxon>
        <taxon>Spermatophyta</taxon>
        <taxon>Magnoliopsida</taxon>
        <taxon>eudicotyledons</taxon>
        <taxon>Gunneridae</taxon>
        <taxon>Pentapetalae</taxon>
        <taxon>rosids</taxon>
        <taxon>fabids</taxon>
        <taxon>Fabales</taxon>
        <taxon>Fabaceae</taxon>
        <taxon>Papilionoideae</taxon>
        <taxon>50 kb inversion clade</taxon>
        <taxon>NPAAA clade</taxon>
        <taxon>indigoferoid/millettioid clade</taxon>
        <taxon>Phaseoleae</taxon>
        <taxon>Mucuna</taxon>
    </lineage>
</organism>
<accession>A0A371GEB1</accession>